<reference evidence="2" key="1">
    <citation type="submission" date="2021-02" db="EMBL/GenBank/DDBJ databases">
        <authorList>
            <person name="Nowell W R."/>
        </authorList>
    </citation>
    <scope>NUCLEOTIDE SEQUENCE</scope>
</reference>
<comment type="caution">
    <text evidence="2">The sequence shown here is derived from an EMBL/GenBank/DDBJ whole genome shotgun (WGS) entry which is preliminary data.</text>
</comment>
<dbReference type="InterPro" id="IPR000182">
    <property type="entry name" value="GNAT_dom"/>
</dbReference>
<dbReference type="EMBL" id="CAJOBC010005880">
    <property type="protein sequence ID" value="CAF3878932.1"/>
    <property type="molecule type" value="Genomic_DNA"/>
</dbReference>
<name>A0A814Q6W8_9BILA</name>
<organism evidence="2 4">
    <name type="scientific">Didymodactylos carnosus</name>
    <dbReference type="NCBI Taxonomy" id="1234261"/>
    <lineage>
        <taxon>Eukaryota</taxon>
        <taxon>Metazoa</taxon>
        <taxon>Spiralia</taxon>
        <taxon>Gnathifera</taxon>
        <taxon>Rotifera</taxon>
        <taxon>Eurotatoria</taxon>
        <taxon>Bdelloidea</taxon>
        <taxon>Philodinida</taxon>
        <taxon>Philodinidae</taxon>
        <taxon>Didymodactylos</taxon>
    </lineage>
</organism>
<dbReference type="EMBL" id="CAJNOQ010005880">
    <property type="protein sequence ID" value="CAF1114903.1"/>
    <property type="molecule type" value="Genomic_DNA"/>
</dbReference>
<accession>A0A814Q6W8</accession>
<dbReference type="Proteomes" id="UP000681722">
    <property type="component" value="Unassembled WGS sequence"/>
</dbReference>
<dbReference type="Pfam" id="PF13508">
    <property type="entry name" value="Acetyltransf_7"/>
    <property type="match status" value="1"/>
</dbReference>
<evidence type="ECO:0000259" key="1">
    <source>
        <dbReference type="PROSITE" id="PS51186"/>
    </source>
</evidence>
<feature type="domain" description="N-acetyltransferase" evidence="1">
    <location>
        <begin position="125"/>
        <end position="297"/>
    </location>
</feature>
<protein>
    <recommendedName>
        <fullName evidence="1">N-acetyltransferase domain-containing protein</fullName>
    </recommendedName>
</protein>
<dbReference type="PROSITE" id="PS51186">
    <property type="entry name" value="GNAT"/>
    <property type="match status" value="1"/>
</dbReference>
<dbReference type="GO" id="GO:0016747">
    <property type="term" value="F:acyltransferase activity, transferring groups other than amino-acyl groups"/>
    <property type="evidence" value="ECO:0007669"/>
    <property type="project" value="InterPro"/>
</dbReference>
<keyword evidence="4" id="KW-1185">Reference proteome</keyword>
<evidence type="ECO:0000313" key="2">
    <source>
        <dbReference type="EMBL" id="CAF1114903.1"/>
    </source>
</evidence>
<dbReference type="Proteomes" id="UP000663829">
    <property type="component" value="Unassembled WGS sequence"/>
</dbReference>
<dbReference type="Gene3D" id="3.40.630.30">
    <property type="match status" value="1"/>
</dbReference>
<evidence type="ECO:0000313" key="3">
    <source>
        <dbReference type="EMBL" id="CAF3878932.1"/>
    </source>
</evidence>
<gene>
    <name evidence="2" type="ORF">GPM918_LOCUS19409</name>
    <name evidence="3" type="ORF">SRO942_LOCUS19406</name>
</gene>
<dbReference type="InterPro" id="IPR016181">
    <property type="entry name" value="Acyl_CoA_acyltransferase"/>
</dbReference>
<dbReference type="AlphaFoldDB" id="A0A814Q6W8"/>
<dbReference type="SUPFAM" id="SSF55729">
    <property type="entry name" value="Acyl-CoA N-acyltransferases (Nat)"/>
    <property type="match status" value="1"/>
</dbReference>
<evidence type="ECO:0000313" key="4">
    <source>
        <dbReference type="Proteomes" id="UP000663829"/>
    </source>
</evidence>
<proteinExistence type="predicted"/>
<dbReference type="OrthoDB" id="6021986at2759"/>
<sequence length="373" mass="42716">MFGVKNDFSVISTQLSLNSRRAAGGTEARSLLVNIYQIRLWKLLHKGEQQDTEAINDTLKCNTNELLHTIVALYDSTLPDIGAETIYNTICDKKVVTILVVIENNNSPKITPQRESEDDQVINKEDCLDKLVEDINYPDSVFKNVFSDSESSSSSEEDVDDGNSATDYSTGIGKFLEKVKSCSINIQQKLVACVTFQKVTTFQQPCQEEHVIDLQLMACRKKYRNNGIGRYLVKLLMDRDYIGEYDAIVTAADQKAIDFYRKFGFTEDAILTSKYRQRTMFSSYQNQAALFNRLKNEMIGLYAKINTQELMITSLHKENVSLKTRLAKLEQRQGDRRSSEELYDEEENTTDNYFLIKQLEKVSLRNEQSLIGW</sequence>